<evidence type="ECO:0000256" key="5">
    <source>
        <dbReference type="PROSITE-ProRule" id="PRU01091"/>
    </source>
</evidence>
<feature type="region of interest" description="Disordered" evidence="6">
    <location>
        <begin position="224"/>
        <end position="253"/>
    </location>
</feature>
<dbReference type="InterPro" id="IPR005158">
    <property type="entry name" value="BTAD"/>
</dbReference>
<dbReference type="CDD" id="cd15831">
    <property type="entry name" value="BTAD"/>
    <property type="match status" value="1"/>
</dbReference>
<dbReference type="Gene3D" id="3.40.50.300">
    <property type="entry name" value="P-loop containing nucleotide triphosphate hydrolases"/>
    <property type="match status" value="1"/>
</dbReference>
<dbReference type="RefSeq" id="WP_343064869.1">
    <property type="nucleotide sequence ID" value="NZ_JACHJO010000001.1"/>
</dbReference>
<evidence type="ECO:0000259" key="7">
    <source>
        <dbReference type="PROSITE" id="PS51755"/>
    </source>
</evidence>
<feature type="domain" description="OmpR/PhoB-type" evidence="7">
    <location>
        <begin position="1"/>
        <end position="64"/>
    </location>
</feature>
<dbReference type="InterPro" id="IPR036388">
    <property type="entry name" value="WH-like_DNA-bd_sf"/>
</dbReference>
<dbReference type="GO" id="GO:0006355">
    <property type="term" value="P:regulation of DNA-templated transcription"/>
    <property type="evidence" value="ECO:0007669"/>
    <property type="project" value="InterPro"/>
</dbReference>
<dbReference type="PANTHER" id="PTHR35807:SF1">
    <property type="entry name" value="TRANSCRIPTIONAL REGULATOR REDD"/>
    <property type="match status" value="1"/>
</dbReference>
<organism evidence="8 9">
    <name type="scientific">Nocardiopsis algeriensis</name>
    <dbReference type="NCBI Taxonomy" id="1478215"/>
    <lineage>
        <taxon>Bacteria</taxon>
        <taxon>Bacillati</taxon>
        <taxon>Actinomycetota</taxon>
        <taxon>Actinomycetes</taxon>
        <taxon>Streptosporangiales</taxon>
        <taxon>Nocardiopsidaceae</taxon>
        <taxon>Nocardiopsis</taxon>
    </lineage>
</organism>
<evidence type="ECO:0000256" key="2">
    <source>
        <dbReference type="ARBA" id="ARBA00023015"/>
    </source>
</evidence>
<evidence type="ECO:0000256" key="1">
    <source>
        <dbReference type="ARBA" id="ARBA00005820"/>
    </source>
</evidence>
<comment type="similarity">
    <text evidence="1">Belongs to the AfsR/DnrI/RedD regulatory family.</text>
</comment>
<evidence type="ECO:0000256" key="6">
    <source>
        <dbReference type="SAM" id="MobiDB-lite"/>
    </source>
</evidence>
<keyword evidence="9" id="KW-1185">Reference proteome</keyword>
<dbReference type="GO" id="GO:0000160">
    <property type="term" value="P:phosphorelay signal transduction system"/>
    <property type="evidence" value="ECO:0007669"/>
    <property type="project" value="InterPro"/>
</dbReference>
<comment type="caution">
    <text evidence="8">The sequence shown here is derived from an EMBL/GenBank/DDBJ whole genome shotgun (WGS) entry which is preliminary data.</text>
</comment>
<evidence type="ECO:0000313" key="8">
    <source>
        <dbReference type="EMBL" id="MBB6118433.1"/>
    </source>
</evidence>
<sequence length="937" mass="100625">MLASLLLELGRVVSTDHLVDVIWAQDPPETARTQVQICVSRLRRLLSPLGTTIDTRPPGYLLRADPGSVDVHLFRVAVRDAEILLKEGREEDASACLREAVEYWRGPALSGLDGEILRNKAVLLDEDRVAAVEAYMDIDLRLGRHARLLGELAELVDRYPLRERLRAQLMLALYRSGRQADALQVYRSGRELYVDELGLEPGGELRSLEAAILGSDPALDLPVRYTPEPGPGTGTPDARAGTGAPRTPDTTSAAPFQLPTAAADFVGRPEAVSAATEILLGDPEKVGIAVLLGRPGVGKSATAVHIAHRLAEEHFPDGQLYCDLRGSHESPLNAANVLGRFLRALGVPGQAVPDDLDERAAMYRGIVASRRLLVVLDDAAAEAQVAPLVPGSGACGVLVTSRAQLTGLPGARRVELGILDEPVALALLEQVVGPDRVRREPEAARALVRTVGRLPLALRIVAARLAARPHWSLAAMVTRLADERNRLDELAHGDMTVRASLSLTYDGLGAEAARTFGLLGAAEGPTIPAWAAGALLDDLRPFPSDLAEPLVDAHMLDVTGIDAAGEPVYRFHDLVRGYSREKGRAQGLPGPEETRRLIGGWLFLLEEANRRILGTNLLRVRGQGERWRPPAAYTDRLLSDPHQWIDRELPNLLAAITQAARLGFDEQCWELASQFCVYAERRGYFDEFGEVLQVVSEAVRAAGNRRGVAAMDFAACLLMSNDRRTEEADEALSASFAGFTELGDRFGQGLCRSWMADSALGRGDRSGAQKLGEAALDDFAAVGESGAAWRPLIVLGRIAVDQGEHERADALLERALGCTRETGDPRAQAQVLYQRALHDMARAAHADARAHFLDALDRIAHPGDPVGEALLRFGLGRAQAAMGDVGPARASMEQSIALWERLGDREGAAEVRAALEGIAGLADSVVTAAGTPGAPGS</sequence>
<evidence type="ECO:0000256" key="4">
    <source>
        <dbReference type="ARBA" id="ARBA00023163"/>
    </source>
</evidence>
<dbReference type="PANTHER" id="PTHR35807">
    <property type="entry name" value="TRANSCRIPTIONAL REGULATOR REDD-RELATED"/>
    <property type="match status" value="1"/>
</dbReference>
<dbReference type="PRINTS" id="PR00364">
    <property type="entry name" value="DISEASERSIST"/>
</dbReference>
<dbReference type="GO" id="GO:0003677">
    <property type="term" value="F:DNA binding"/>
    <property type="evidence" value="ECO:0007669"/>
    <property type="project" value="UniProtKB-UniRule"/>
</dbReference>
<dbReference type="Gene3D" id="1.25.40.10">
    <property type="entry name" value="Tetratricopeptide repeat domain"/>
    <property type="match status" value="2"/>
</dbReference>
<gene>
    <name evidence="8" type="ORF">FHS13_000361</name>
</gene>
<dbReference type="Proteomes" id="UP000536604">
    <property type="component" value="Unassembled WGS sequence"/>
</dbReference>
<dbReference type="Pfam" id="PF00486">
    <property type="entry name" value="Trans_reg_C"/>
    <property type="match status" value="1"/>
</dbReference>
<dbReference type="PROSITE" id="PS51755">
    <property type="entry name" value="OMPR_PHOB"/>
    <property type="match status" value="1"/>
</dbReference>
<dbReference type="Gene3D" id="1.10.10.10">
    <property type="entry name" value="Winged helix-like DNA-binding domain superfamily/Winged helix DNA-binding domain"/>
    <property type="match status" value="1"/>
</dbReference>
<protein>
    <submittedName>
        <fullName evidence="8">DNA-binding SARP family transcriptional activator</fullName>
    </submittedName>
</protein>
<dbReference type="InterPro" id="IPR027417">
    <property type="entry name" value="P-loop_NTPase"/>
</dbReference>
<dbReference type="SUPFAM" id="SSF48452">
    <property type="entry name" value="TPR-like"/>
    <property type="match status" value="2"/>
</dbReference>
<name>A0A841IIE9_9ACTN</name>
<reference evidence="8 9" key="1">
    <citation type="submission" date="2020-08" db="EMBL/GenBank/DDBJ databases">
        <title>Genomic Encyclopedia of Type Strains, Phase III (KMG-III): the genomes of soil and plant-associated and newly described type strains.</title>
        <authorList>
            <person name="Whitman W."/>
        </authorList>
    </citation>
    <scope>NUCLEOTIDE SEQUENCE [LARGE SCALE GENOMIC DNA]</scope>
    <source>
        <strain evidence="8 9">CECT 8712</strain>
    </source>
</reference>
<keyword evidence="2" id="KW-0805">Transcription regulation</keyword>
<dbReference type="GO" id="GO:0043531">
    <property type="term" value="F:ADP binding"/>
    <property type="evidence" value="ECO:0007669"/>
    <property type="project" value="InterPro"/>
</dbReference>
<keyword evidence="3 5" id="KW-0238">DNA-binding</keyword>
<proteinExistence type="inferred from homology"/>
<dbReference type="EMBL" id="JACHJO010000001">
    <property type="protein sequence ID" value="MBB6118433.1"/>
    <property type="molecule type" value="Genomic_DNA"/>
</dbReference>
<accession>A0A841IIE9</accession>
<evidence type="ECO:0000256" key="3">
    <source>
        <dbReference type="ARBA" id="ARBA00023125"/>
    </source>
</evidence>
<dbReference type="SUPFAM" id="SSF46894">
    <property type="entry name" value="C-terminal effector domain of the bipartite response regulators"/>
    <property type="match status" value="1"/>
</dbReference>
<keyword evidence="4" id="KW-0804">Transcription</keyword>
<dbReference type="AlphaFoldDB" id="A0A841IIE9"/>
<dbReference type="InterPro" id="IPR001867">
    <property type="entry name" value="OmpR/PhoB-type_DNA-bd"/>
</dbReference>
<dbReference type="InterPro" id="IPR051677">
    <property type="entry name" value="AfsR-DnrI-RedD_regulator"/>
</dbReference>
<dbReference type="SUPFAM" id="SSF52540">
    <property type="entry name" value="P-loop containing nucleoside triphosphate hydrolases"/>
    <property type="match status" value="1"/>
</dbReference>
<dbReference type="Pfam" id="PF00931">
    <property type="entry name" value="NB-ARC"/>
    <property type="match status" value="1"/>
</dbReference>
<dbReference type="Pfam" id="PF03704">
    <property type="entry name" value="BTAD"/>
    <property type="match status" value="1"/>
</dbReference>
<dbReference type="InterPro" id="IPR011990">
    <property type="entry name" value="TPR-like_helical_dom_sf"/>
</dbReference>
<dbReference type="SMART" id="SM01043">
    <property type="entry name" value="BTAD"/>
    <property type="match status" value="1"/>
</dbReference>
<feature type="DNA-binding region" description="OmpR/PhoB-type" evidence="5">
    <location>
        <begin position="1"/>
        <end position="64"/>
    </location>
</feature>
<dbReference type="InterPro" id="IPR016032">
    <property type="entry name" value="Sig_transdc_resp-reg_C-effctor"/>
</dbReference>
<dbReference type="InterPro" id="IPR002182">
    <property type="entry name" value="NB-ARC"/>
</dbReference>
<evidence type="ECO:0000313" key="9">
    <source>
        <dbReference type="Proteomes" id="UP000536604"/>
    </source>
</evidence>